<dbReference type="KEGG" id="phm:PSMK_31340"/>
<organism evidence="2 3">
    <name type="scientific">Phycisphaera mikurensis (strain NBRC 102666 / KCTC 22515 / FYK2301M01)</name>
    <dbReference type="NCBI Taxonomy" id="1142394"/>
    <lineage>
        <taxon>Bacteria</taxon>
        <taxon>Pseudomonadati</taxon>
        <taxon>Planctomycetota</taxon>
        <taxon>Phycisphaerae</taxon>
        <taxon>Phycisphaerales</taxon>
        <taxon>Phycisphaeraceae</taxon>
        <taxon>Phycisphaera</taxon>
    </lineage>
</organism>
<protein>
    <submittedName>
        <fullName evidence="2">Uncharacterized protein</fullName>
    </submittedName>
</protein>
<sequence>MSQDRSGGSEPQRDTERVEIKRASTWGFSNEVRVKLSAAYDALYRDPEEAVKELRLAVSLAEILGAAASSGGGEELRAAAAELSRFTQEVQNRTRVNPDDLSGPGAAVTLGIARVQLAEARAGLERGDESMFAYSLDSAAANLLQAHVYRKQAPGEDAARAIFNADRLAEQVEALIHPTTQQGGVFAVSVPEEDTDTEDIGLLEDAGGGDGGGEDRSMAEKIPSIAAEVLDALDTALNAAAQASN</sequence>
<name>I0IJ55_PHYMF</name>
<dbReference type="AlphaFoldDB" id="I0IJ55"/>
<feature type="compositionally biased region" description="Basic and acidic residues" evidence="1">
    <location>
        <begin position="11"/>
        <end position="20"/>
    </location>
</feature>
<dbReference type="HOGENOM" id="CLU_1132794_0_0_0"/>
<dbReference type="Proteomes" id="UP000007881">
    <property type="component" value="Chromosome"/>
</dbReference>
<evidence type="ECO:0000256" key="1">
    <source>
        <dbReference type="SAM" id="MobiDB-lite"/>
    </source>
</evidence>
<evidence type="ECO:0000313" key="3">
    <source>
        <dbReference type="Proteomes" id="UP000007881"/>
    </source>
</evidence>
<keyword evidence="3" id="KW-1185">Reference proteome</keyword>
<reference evidence="2 3" key="1">
    <citation type="submission" date="2012-02" db="EMBL/GenBank/DDBJ databases">
        <title>Complete genome sequence of Phycisphaera mikurensis NBRC 102666.</title>
        <authorList>
            <person name="Ankai A."/>
            <person name="Hosoyama A."/>
            <person name="Terui Y."/>
            <person name="Sekine M."/>
            <person name="Fukai R."/>
            <person name="Kato Y."/>
            <person name="Nakamura S."/>
            <person name="Yamada-Narita S."/>
            <person name="Kawakoshi A."/>
            <person name="Fukunaga Y."/>
            <person name="Yamazaki S."/>
            <person name="Fujita N."/>
        </authorList>
    </citation>
    <scope>NUCLEOTIDE SEQUENCE [LARGE SCALE GENOMIC DNA]</scope>
    <source>
        <strain evidence="3">NBRC 102666 / KCTC 22515 / FYK2301M01</strain>
    </source>
</reference>
<proteinExistence type="predicted"/>
<accession>I0IJ55</accession>
<dbReference type="EMBL" id="AP012338">
    <property type="protein sequence ID" value="BAM05293.1"/>
    <property type="molecule type" value="Genomic_DNA"/>
</dbReference>
<gene>
    <name evidence="2" type="ordered locus">PSMK_31340</name>
</gene>
<feature type="region of interest" description="Disordered" evidence="1">
    <location>
        <begin position="1"/>
        <end position="20"/>
    </location>
</feature>
<evidence type="ECO:0000313" key="2">
    <source>
        <dbReference type="EMBL" id="BAM05293.1"/>
    </source>
</evidence>